<keyword evidence="6 11" id="KW-0378">Hydrolase</keyword>
<evidence type="ECO:0000256" key="5">
    <source>
        <dbReference type="ARBA" id="ARBA00022692"/>
    </source>
</evidence>
<evidence type="ECO:0000256" key="1">
    <source>
        <dbReference type="ARBA" id="ARBA00001947"/>
    </source>
</evidence>
<dbReference type="CDD" id="cd06163">
    <property type="entry name" value="S2P-M50_PDZ_RseP-like"/>
    <property type="match status" value="1"/>
</dbReference>
<evidence type="ECO:0000259" key="12">
    <source>
        <dbReference type="PROSITE" id="PS50106"/>
    </source>
</evidence>
<evidence type="ECO:0000256" key="11">
    <source>
        <dbReference type="RuleBase" id="RU362031"/>
    </source>
</evidence>
<proteinExistence type="inferred from homology"/>
<feature type="transmembrane region" description="Helical" evidence="11">
    <location>
        <begin position="96"/>
        <end position="119"/>
    </location>
</feature>
<dbReference type="EC" id="3.4.24.-" evidence="11"/>
<dbReference type="SMART" id="SM00228">
    <property type="entry name" value="PDZ"/>
    <property type="match status" value="1"/>
</dbReference>
<organism evidence="13 14">
    <name type="scientific">Roseateles rivi</name>
    <dbReference type="NCBI Taxonomy" id="3299028"/>
    <lineage>
        <taxon>Bacteria</taxon>
        <taxon>Pseudomonadati</taxon>
        <taxon>Pseudomonadota</taxon>
        <taxon>Betaproteobacteria</taxon>
        <taxon>Burkholderiales</taxon>
        <taxon>Sphaerotilaceae</taxon>
        <taxon>Roseateles</taxon>
    </lineage>
</organism>
<evidence type="ECO:0000256" key="6">
    <source>
        <dbReference type="ARBA" id="ARBA00022801"/>
    </source>
</evidence>
<comment type="similarity">
    <text evidence="3 11">Belongs to the peptidase M50B family.</text>
</comment>
<dbReference type="RefSeq" id="WP_394460622.1">
    <property type="nucleotide sequence ID" value="NZ_JBIGHZ010000003.1"/>
</dbReference>
<dbReference type="InterPro" id="IPR008915">
    <property type="entry name" value="Peptidase_M50"/>
</dbReference>
<evidence type="ECO:0000256" key="3">
    <source>
        <dbReference type="ARBA" id="ARBA00007931"/>
    </source>
</evidence>
<dbReference type="PROSITE" id="PS50106">
    <property type="entry name" value="PDZ"/>
    <property type="match status" value="1"/>
</dbReference>
<keyword evidence="7 11" id="KW-0862">Zinc</keyword>
<dbReference type="PANTHER" id="PTHR42837:SF2">
    <property type="entry name" value="MEMBRANE METALLOPROTEASE ARASP2, CHLOROPLASTIC-RELATED"/>
    <property type="match status" value="1"/>
</dbReference>
<dbReference type="GO" id="GO:0008237">
    <property type="term" value="F:metallopeptidase activity"/>
    <property type="evidence" value="ECO:0007669"/>
    <property type="project" value="UniProtKB-KW"/>
</dbReference>
<keyword evidence="14" id="KW-1185">Reference proteome</keyword>
<evidence type="ECO:0000256" key="4">
    <source>
        <dbReference type="ARBA" id="ARBA00022670"/>
    </source>
</evidence>
<comment type="subcellular location">
    <subcellularLocation>
        <location evidence="2">Membrane</location>
        <topology evidence="2">Multi-pass membrane protein</topology>
    </subcellularLocation>
</comment>
<comment type="cofactor">
    <cofactor evidence="1 11">
        <name>Zn(2+)</name>
        <dbReference type="ChEBI" id="CHEBI:29105"/>
    </cofactor>
</comment>
<evidence type="ECO:0000313" key="14">
    <source>
        <dbReference type="Proteomes" id="UP001606099"/>
    </source>
</evidence>
<keyword evidence="9 11" id="KW-0482">Metalloprotease</keyword>
<dbReference type="InterPro" id="IPR036034">
    <property type="entry name" value="PDZ_sf"/>
</dbReference>
<dbReference type="NCBIfam" id="TIGR00054">
    <property type="entry name" value="RIP metalloprotease RseP"/>
    <property type="match status" value="1"/>
</dbReference>
<gene>
    <name evidence="13" type="primary">rseP</name>
    <name evidence="13" type="ORF">ACG0Z6_09180</name>
</gene>
<evidence type="ECO:0000256" key="8">
    <source>
        <dbReference type="ARBA" id="ARBA00022989"/>
    </source>
</evidence>
<dbReference type="CDD" id="cd23081">
    <property type="entry name" value="cpPDZ_EcRseP-like"/>
    <property type="match status" value="1"/>
</dbReference>
<evidence type="ECO:0000313" key="13">
    <source>
        <dbReference type="EMBL" id="MFG6448416.1"/>
    </source>
</evidence>
<keyword evidence="8 11" id="KW-1133">Transmembrane helix</keyword>
<evidence type="ECO:0000256" key="7">
    <source>
        <dbReference type="ARBA" id="ARBA00022833"/>
    </source>
</evidence>
<reference evidence="13 14" key="1">
    <citation type="submission" date="2024-08" db="EMBL/GenBank/DDBJ databases">
        <authorList>
            <person name="Lu H."/>
        </authorList>
    </citation>
    <scope>NUCLEOTIDE SEQUENCE [LARGE SCALE GENOMIC DNA]</scope>
    <source>
        <strain evidence="13 14">BYS180W</strain>
    </source>
</reference>
<protein>
    <recommendedName>
        <fullName evidence="11">Zinc metalloprotease</fullName>
        <ecNumber evidence="11">3.4.24.-</ecNumber>
    </recommendedName>
</protein>
<evidence type="ECO:0000256" key="10">
    <source>
        <dbReference type="ARBA" id="ARBA00023136"/>
    </source>
</evidence>
<sequence>MTSLLAFILALAILIVVHEWGHYRVARACRVKVLRFSVGFGPVLWRYQAHADTTEFVLCLIPLGGYVRMLDERDDPAIDAALLPQSFNRKSLRQRVAIVVAGPLANLLLAVFLFAAVAWMGTSEPRALLGTPVPGSLAEKAGQRSGDEVLACAVDGGQDWQGLDSYSQLQWQLLDALSDGRDLRLQVRHAQSGVRELTLPLDILAKREPSPEVLRQVGLGLPFSRPRIGEVTQGGPAQLAGLRRGDLLLRIDGAAVQDAAQARDWVRRSAGQTLHLQVDRDGRLLELRVQPRTVTGDDQQRQGRIDAVLGEPPERITVQRGAFDGLAHGFARTWDLSVMTVTTLGRMVVGQASVQQLSGPVTMADFAGQAARSGGIEFLTFLALISVSLGVFNLLPLPMLDGGHLMYYLFEGLSGRPVSLWWQRQLQRAGMALLLLVMSLALSNDLTRYLGLQ</sequence>
<dbReference type="Gene3D" id="2.30.42.10">
    <property type="match status" value="2"/>
</dbReference>
<evidence type="ECO:0000256" key="9">
    <source>
        <dbReference type="ARBA" id="ARBA00023049"/>
    </source>
</evidence>
<comment type="caution">
    <text evidence="13">The sequence shown here is derived from an EMBL/GenBank/DDBJ whole genome shotgun (WGS) entry which is preliminary data.</text>
</comment>
<dbReference type="PANTHER" id="PTHR42837">
    <property type="entry name" value="REGULATOR OF SIGMA-E PROTEASE RSEP"/>
    <property type="match status" value="1"/>
</dbReference>
<dbReference type="EMBL" id="JBIGHZ010000003">
    <property type="protein sequence ID" value="MFG6448416.1"/>
    <property type="molecule type" value="Genomic_DNA"/>
</dbReference>
<name>A0ABW7FVS1_9BURK</name>
<feature type="domain" description="PDZ" evidence="12">
    <location>
        <begin position="202"/>
        <end position="258"/>
    </location>
</feature>
<dbReference type="Proteomes" id="UP001606099">
    <property type="component" value="Unassembled WGS sequence"/>
</dbReference>
<dbReference type="Pfam" id="PF17820">
    <property type="entry name" value="PDZ_6"/>
    <property type="match status" value="1"/>
</dbReference>
<dbReference type="Pfam" id="PF02163">
    <property type="entry name" value="Peptidase_M50"/>
    <property type="match status" value="1"/>
</dbReference>
<dbReference type="InterPro" id="IPR004387">
    <property type="entry name" value="Pept_M50_Zn"/>
</dbReference>
<comment type="caution">
    <text evidence="11">Lacks conserved residue(s) required for the propagation of feature annotation.</text>
</comment>
<dbReference type="InterPro" id="IPR001478">
    <property type="entry name" value="PDZ"/>
</dbReference>
<keyword evidence="4" id="KW-0645">Protease</keyword>
<keyword evidence="10 11" id="KW-0472">Membrane</keyword>
<keyword evidence="5 11" id="KW-0812">Transmembrane</keyword>
<evidence type="ECO:0000256" key="2">
    <source>
        <dbReference type="ARBA" id="ARBA00004141"/>
    </source>
</evidence>
<dbReference type="InterPro" id="IPR041489">
    <property type="entry name" value="PDZ_6"/>
</dbReference>
<keyword evidence="11" id="KW-0479">Metal-binding</keyword>
<dbReference type="SUPFAM" id="SSF50156">
    <property type="entry name" value="PDZ domain-like"/>
    <property type="match status" value="2"/>
</dbReference>
<accession>A0ABW7FVS1</accession>